<evidence type="ECO:0000259" key="5">
    <source>
        <dbReference type="PROSITE" id="PS51078"/>
    </source>
</evidence>
<dbReference type="PROSITE" id="PS51078">
    <property type="entry name" value="ICLR_ED"/>
    <property type="match status" value="1"/>
</dbReference>
<feature type="domain" description="HTH iclR-type" evidence="4">
    <location>
        <begin position="6"/>
        <end position="67"/>
    </location>
</feature>
<keyword evidence="7" id="KW-1185">Reference proteome</keyword>
<evidence type="ECO:0000256" key="3">
    <source>
        <dbReference type="ARBA" id="ARBA00023163"/>
    </source>
</evidence>
<dbReference type="SMART" id="SM00346">
    <property type="entry name" value="HTH_ICLR"/>
    <property type="match status" value="1"/>
</dbReference>
<dbReference type="InterPro" id="IPR029016">
    <property type="entry name" value="GAF-like_dom_sf"/>
</dbReference>
<dbReference type="OrthoDB" id="9807558at2"/>
<dbReference type="PANTHER" id="PTHR30136">
    <property type="entry name" value="HELIX-TURN-HELIX TRANSCRIPTIONAL REGULATOR, ICLR FAMILY"/>
    <property type="match status" value="1"/>
</dbReference>
<evidence type="ECO:0000256" key="1">
    <source>
        <dbReference type="ARBA" id="ARBA00023015"/>
    </source>
</evidence>
<keyword evidence="3" id="KW-0804">Transcription</keyword>
<evidence type="ECO:0000313" key="6">
    <source>
        <dbReference type="EMBL" id="SHK48331.1"/>
    </source>
</evidence>
<dbReference type="InterPro" id="IPR005471">
    <property type="entry name" value="Tscrpt_reg_IclR_N"/>
</dbReference>
<dbReference type="GO" id="GO:0003677">
    <property type="term" value="F:DNA binding"/>
    <property type="evidence" value="ECO:0007669"/>
    <property type="project" value="UniProtKB-KW"/>
</dbReference>
<dbReference type="Gene3D" id="1.10.10.10">
    <property type="entry name" value="Winged helix-like DNA-binding domain superfamily/Winged helix DNA-binding domain"/>
    <property type="match status" value="1"/>
</dbReference>
<evidence type="ECO:0000313" key="7">
    <source>
        <dbReference type="Proteomes" id="UP000183982"/>
    </source>
</evidence>
<dbReference type="Proteomes" id="UP000183982">
    <property type="component" value="Unassembled WGS sequence"/>
</dbReference>
<dbReference type="Pfam" id="PF01614">
    <property type="entry name" value="IclR_C"/>
    <property type="match status" value="1"/>
</dbReference>
<dbReference type="InterPro" id="IPR036388">
    <property type="entry name" value="WH-like_DNA-bd_sf"/>
</dbReference>
<dbReference type="EMBL" id="FQZQ01000032">
    <property type="protein sequence ID" value="SHK48331.1"/>
    <property type="molecule type" value="Genomic_DNA"/>
</dbReference>
<dbReference type="RefSeq" id="WP_073256609.1">
    <property type="nucleotide sequence ID" value="NZ_FQZQ01000032.1"/>
</dbReference>
<dbReference type="SUPFAM" id="SSF55781">
    <property type="entry name" value="GAF domain-like"/>
    <property type="match status" value="1"/>
</dbReference>
<name>A0A1M6SUC8_9RHOB</name>
<dbReference type="InterPro" id="IPR036390">
    <property type="entry name" value="WH_DNA-bd_sf"/>
</dbReference>
<protein>
    <submittedName>
        <fullName evidence="6">Transcriptional regulator, IclR family</fullName>
    </submittedName>
</protein>
<dbReference type="Pfam" id="PF09339">
    <property type="entry name" value="HTH_IclR"/>
    <property type="match status" value="1"/>
</dbReference>
<sequence length="259" mass="29092">MTFKNVRALERGLEVLLIVNQKNAASIKDITSLTDIPRPTIYRLLDTLETQGYIVKSTTDDRWHAALKSKALSSGFRDEDWVARHAVPHMIDLGNRILWPVDLVTFQNFEMVVRESTHSLSPFSIDHGVVGQSLPLLETSGGRCYLAFCNDTERTMILDGLKKSGRMTEGYFQSELNLDYMLGQIRALGLGFRREGFREHTMSLSAPIWSENRVIACLTIIIIASAMSFEAVLEKHAEDLKETASKISVEMPTLAKTSL</sequence>
<organism evidence="6 7">
    <name type="scientific">Shimia gijangensis</name>
    <dbReference type="NCBI Taxonomy" id="1470563"/>
    <lineage>
        <taxon>Bacteria</taxon>
        <taxon>Pseudomonadati</taxon>
        <taxon>Pseudomonadota</taxon>
        <taxon>Alphaproteobacteria</taxon>
        <taxon>Rhodobacterales</taxon>
        <taxon>Roseobacteraceae</taxon>
    </lineage>
</organism>
<keyword evidence="2" id="KW-0238">DNA-binding</keyword>
<evidence type="ECO:0000256" key="2">
    <source>
        <dbReference type="ARBA" id="ARBA00023125"/>
    </source>
</evidence>
<dbReference type="GO" id="GO:0045892">
    <property type="term" value="P:negative regulation of DNA-templated transcription"/>
    <property type="evidence" value="ECO:0007669"/>
    <property type="project" value="TreeGrafter"/>
</dbReference>
<dbReference type="PANTHER" id="PTHR30136:SF23">
    <property type="entry name" value="DNA-BINDING TRANSCRIPTIONAL ACTIVATOR MHPR"/>
    <property type="match status" value="1"/>
</dbReference>
<gene>
    <name evidence="6" type="ORF">SAMN05444000_13217</name>
</gene>
<dbReference type="Gene3D" id="3.30.450.40">
    <property type="match status" value="1"/>
</dbReference>
<dbReference type="STRING" id="1470563.SAMN05444000_13217"/>
<dbReference type="SUPFAM" id="SSF46785">
    <property type="entry name" value="Winged helix' DNA-binding domain"/>
    <property type="match status" value="1"/>
</dbReference>
<accession>A0A1M6SUC8</accession>
<feature type="domain" description="IclR-ED" evidence="5">
    <location>
        <begin position="68"/>
        <end position="253"/>
    </location>
</feature>
<proteinExistence type="predicted"/>
<dbReference type="AlphaFoldDB" id="A0A1M6SUC8"/>
<reference evidence="7" key="1">
    <citation type="submission" date="2016-11" db="EMBL/GenBank/DDBJ databases">
        <authorList>
            <person name="Varghese N."/>
            <person name="Submissions S."/>
        </authorList>
    </citation>
    <scope>NUCLEOTIDE SEQUENCE [LARGE SCALE GENOMIC DNA]</scope>
    <source>
        <strain evidence="7">DSM 100564</strain>
    </source>
</reference>
<dbReference type="InterPro" id="IPR014757">
    <property type="entry name" value="Tscrpt_reg_IclR_C"/>
</dbReference>
<dbReference type="InterPro" id="IPR050707">
    <property type="entry name" value="HTH_MetabolicPath_Reg"/>
</dbReference>
<keyword evidence="1" id="KW-0805">Transcription regulation</keyword>
<dbReference type="GO" id="GO:0003700">
    <property type="term" value="F:DNA-binding transcription factor activity"/>
    <property type="evidence" value="ECO:0007669"/>
    <property type="project" value="TreeGrafter"/>
</dbReference>
<evidence type="ECO:0000259" key="4">
    <source>
        <dbReference type="PROSITE" id="PS51077"/>
    </source>
</evidence>
<dbReference type="PROSITE" id="PS51077">
    <property type="entry name" value="HTH_ICLR"/>
    <property type="match status" value="1"/>
</dbReference>